<evidence type="ECO:0000256" key="2">
    <source>
        <dbReference type="ARBA" id="ARBA00004173"/>
    </source>
</evidence>
<comment type="similarity">
    <text evidence="3">Belongs to the GcvH family.</text>
</comment>
<evidence type="ECO:0000256" key="3">
    <source>
        <dbReference type="ARBA" id="ARBA00009249"/>
    </source>
</evidence>
<dbReference type="Pfam" id="PF01597">
    <property type="entry name" value="GCV_H"/>
    <property type="match status" value="1"/>
</dbReference>
<organism evidence="9 10">
    <name type="scientific">Platanthera guangdongensis</name>
    <dbReference type="NCBI Taxonomy" id="2320717"/>
    <lineage>
        <taxon>Eukaryota</taxon>
        <taxon>Viridiplantae</taxon>
        <taxon>Streptophyta</taxon>
        <taxon>Embryophyta</taxon>
        <taxon>Tracheophyta</taxon>
        <taxon>Spermatophyta</taxon>
        <taxon>Magnoliopsida</taxon>
        <taxon>Liliopsida</taxon>
        <taxon>Asparagales</taxon>
        <taxon>Orchidaceae</taxon>
        <taxon>Orchidoideae</taxon>
        <taxon>Orchideae</taxon>
        <taxon>Orchidinae</taxon>
        <taxon>Platanthera</taxon>
    </lineage>
</organism>
<dbReference type="InterPro" id="IPR002930">
    <property type="entry name" value="GCV_H"/>
</dbReference>
<dbReference type="PROSITE" id="PS00189">
    <property type="entry name" value="LIPOYL"/>
    <property type="match status" value="1"/>
</dbReference>
<dbReference type="InterPro" id="IPR003016">
    <property type="entry name" value="2-oxoA_DH_lipoyl-BS"/>
</dbReference>
<evidence type="ECO:0000259" key="8">
    <source>
        <dbReference type="PROSITE" id="PS50968"/>
    </source>
</evidence>
<comment type="subcellular location">
    <subcellularLocation>
        <location evidence="2">Mitochondrion</location>
    </subcellularLocation>
</comment>
<reference evidence="9 10" key="1">
    <citation type="journal article" date="2022" name="Nat. Plants">
        <title>Genomes of leafy and leafless Platanthera orchids illuminate the evolution of mycoheterotrophy.</title>
        <authorList>
            <person name="Li M.H."/>
            <person name="Liu K.W."/>
            <person name="Li Z."/>
            <person name="Lu H.C."/>
            <person name="Ye Q.L."/>
            <person name="Zhang D."/>
            <person name="Wang J.Y."/>
            <person name="Li Y.F."/>
            <person name="Zhong Z.M."/>
            <person name="Liu X."/>
            <person name="Yu X."/>
            <person name="Liu D.K."/>
            <person name="Tu X.D."/>
            <person name="Liu B."/>
            <person name="Hao Y."/>
            <person name="Liao X.Y."/>
            <person name="Jiang Y.T."/>
            <person name="Sun W.H."/>
            <person name="Chen J."/>
            <person name="Chen Y.Q."/>
            <person name="Ai Y."/>
            <person name="Zhai J.W."/>
            <person name="Wu S.S."/>
            <person name="Zhou Z."/>
            <person name="Hsiao Y.Y."/>
            <person name="Wu W.L."/>
            <person name="Chen Y.Y."/>
            <person name="Lin Y.F."/>
            <person name="Hsu J.L."/>
            <person name="Li C.Y."/>
            <person name="Wang Z.W."/>
            <person name="Zhao X."/>
            <person name="Zhong W.Y."/>
            <person name="Ma X.K."/>
            <person name="Ma L."/>
            <person name="Huang J."/>
            <person name="Chen G.Z."/>
            <person name="Huang M.Z."/>
            <person name="Huang L."/>
            <person name="Peng D.H."/>
            <person name="Luo Y.B."/>
            <person name="Zou S.Q."/>
            <person name="Chen S.P."/>
            <person name="Lan S."/>
            <person name="Tsai W.C."/>
            <person name="Van de Peer Y."/>
            <person name="Liu Z.J."/>
        </authorList>
    </citation>
    <scope>NUCLEOTIDE SEQUENCE [LARGE SCALE GENOMIC DNA]</scope>
    <source>
        <strain evidence="9">Lor288</strain>
    </source>
</reference>
<evidence type="ECO:0000256" key="6">
    <source>
        <dbReference type="ARBA" id="ARBA00023128"/>
    </source>
</evidence>
<comment type="caution">
    <text evidence="9">The sequence shown here is derived from an EMBL/GenBank/DDBJ whole genome shotgun (WGS) entry which is preliminary data.</text>
</comment>
<keyword evidence="10" id="KW-1185">Reference proteome</keyword>
<proteinExistence type="inferred from homology"/>
<dbReference type="InterPro" id="IPR011053">
    <property type="entry name" value="Single_hybrid_motif"/>
</dbReference>
<evidence type="ECO:0000313" key="10">
    <source>
        <dbReference type="Proteomes" id="UP001412067"/>
    </source>
</evidence>
<dbReference type="PANTHER" id="PTHR11715:SF3">
    <property type="entry name" value="GLYCINE CLEAVAGE SYSTEM H PROTEIN-RELATED"/>
    <property type="match status" value="1"/>
</dbReference>
<evidence type="ECO:0000256" key="1">
    <source>
        <dbReference type="ARBA" id="ARBA00001938"/>
    </source>
</evidence>
<evidence type="ECO:0000256" key="4">
    <source>
        <dbReference type="ARBA" id="ARBA00022823"/>
    </source>
</evidence>
<dbReference type="Proteomes" id="UP001412067">
    <property type="component" value="Unassembled WGS sequence"/>
</dbReference>
<dbReference type="NCBIfam" id="TIGR00527">
    <property type="entry name" value="gcvH"/>
    <property type="match status" value="1"/>
</dbReference>
<dbReference type="SUPFAM" id="SSF51230">
    <property type="entry name" value="Single hybrid motif"/>
    <property type="match status" value="1"/>
</dbReference>
<dbReference type="PANTHER" id="PTHR11715">
    <property type="entry name" value="GLYCINE CLEAVAGE SYSTEM H PROTEIN"/>
    <property type="match status" value="1"/>
</dbReference>
<dbReference type="PROSITE" id="PS50968">
    <property type="entry name" value="BIOTINYL_LIPOYL"/>
    <property type="match status" value="1"/>
</dbReference>
<evidence type="ECO:0000256" key="5">
    <source>
        <dbReference type="ARBA" id="ARBA00022946"/>
    </source>
</evidence>
<feature type="region of interest" description="Disordered" evidence="7">
    <location>
        <begin position="335"/>
        <end position="381"/>
    </location>
</feature>
<keyword evidence="4" id="KW-0450">Lipoyl</keyword>
<dbReference type="HAMAP" id="MF_00272">
    <property type="entry name" value="GcvH"/>
    <property type="match status" value="1"/>
</dbReference>
<feature type="domain" description="Lipoyl-binding" evidence="8">
    <location>
        <begin position="90"/>
        <end position="170"/>
    </location>
</feature>
<dbReference type="InterPro" id="IPR017453">
    <property type="entry name" value="GCV_H_sub"/>
</dbReference>
<dbReference type="InterPro" id="IPR033753">
    <property type="entry name" value="GCV_H/Fam206"/>
</dbReference>
<protein>
    <recommendedName>
        <fullName evidence="8">Lipoyl-binding domain-containing protein</fullName>
    </recommendedName>
</protein>
<evidence type="ECO:0000313" key="9">
    <source>
        <dbReference type="EMBL" id="KAK8959782.1"/>
    </source>
</evidence>
<accession>A0ABR2M790</accession>
<gene>
    <name evidence="9" type="ORF">KSP40_PGU006817</name>
</gene>
<dbReference type="Gene3D" id="2.40.50.100">
    <property type="match status" value="1"/>
</dbReference>
<sequence>MLRTVPPLACKNTSHSTWVHMAPPAASQVGPTLITFKEFTINYIYELPACGSASTANRDSIPICRDGSKGVLEHLKYADSHEWVDVDGTSGKIGITDHAQDHLGDVVYVELPEVGATVSKGKNFGVVESVKATSDVYSPVSGEVIEVNTELSHSPGLSSADLADNPAAFETRSSEVSWSHLLDDENRSNPKRYASEISAREESACIFLAQEDSPSSKVNPASRNFEPNPPPEGLSLCYRDPHDAPPNNPFLLLGDVIPQLRSKRSPPPGFCAANPSEIQEMPDREKCGSTAFDTFSGIVNRTSKSMQRSEVLYELGDELLAKNVLKESTLDFEEPIDEMNHSHALDRTQPCSSPAASHRATTGEEEDSPENRENGVEATSA</sequence>
<evidence type="ECO:0000256" key="7">
    <source>
        <dbReference type="SAM" id="MobiDB-lite"/>
    </source>
</evidence>
<dbReference type="NCBIfam" id="NF002270">
    <property type="entry name" value="PRK01202.1"/>
    <property type="match status" value="1"/>
</dbReference>
<keyword evidence="5" id="KW-0809">Transit peptide</keyword>
<name>A0ABR2M790_9ASPA</name>
<dbReference type="CDD" id="cd06848">
    <property type="entry name" value="GCS_H"/>
    <property type="match status" value="1"/>
</dbReference>
<keyword evidence="6" id="KW-0496">Mitochondrion</keyword>
<dbReference type="InterPro" id="IPR000089">
    <property type="entry name" value="Biotin_lipoyl"/>
</dbReference>
<comment type="cofactor">
    <cofactor evidence="1">
        <name>(R)-lipoate</name>
        <dbReference type="ChEBI" id="CHEBI:83088"/>
    </cofactor>
</comment>
<dbReference type="EMBL" id="JBBWWR010000011">
    <property type="protein sequence ID" value="KAK8959782.1"/>
    <property type="molecule type" value="Genomic_DNA"/>
</dbReference>